<dbReference type="OrthoDB" id="3174977at2"/>
<dbReference type="Proteomes" id="UP000324974">
    <property type="component" value="Chromosome"/>
</dbReference>
<evidence type="ECO:0000313" key="1">
    <source>
        <dbReference type="EMBL" id="QEL14043.1"/>
    </source>
</evidence>
<protein>
    <submittedName>
        <fullName evidence="1">Uncharacterized protein</fullName>
    </submittedName>
</protein>
<accession>A0A5C1A704</accession>
<dbReference type="RefSeq" id="WP_149108966.1">
    <property type="nucleotide sequence ID" value="NZ_CP042425.1"/>
</dbReference>
<name>A0A5C1A704_9BACT</name>
<reference evidence="2" key="1">
    <citation type="submission" date="2019-08" db="EMBL/GenBank/DDBJ databases">
        <title>Limnoglobus roseus gen. nov., sp. nov., a novel freshwater planctomycete with a giant genome from the family Gemmataceae.</title>
        <authorList>
            <person name="Kulichevskaya I.S."/>
            <person name="Naumoff D.G."/>
            <person name="Miroshnikov K."/>
            <person name="Ivanova A."/>
            <person name="Philippov D.A."/>
            <person name="Hakobyan A."/>
            <person name="Rijpstra I.C."/>
            <person name="Sinninghe Damste J.S."/>
            <person name="Liesack W."/>
            <person name="Dedysh S.N."/>
        </authorList>
    </citation>
    <scope>NUCLEOTIDE SEQUENCE [LARGE SCALE GENOMIC DNA]</scope>
    <source>
        <strain evidence="2">PX52</strain>
    </source>
</reference>
<gene>
    <name evidence="1" type="ORF">PX52LOC_00906</name>
</gene>
<dbReference type="EMBL" id="CP042425">
    <property type="protein sequence ID" value="QEL14043.1"/>
    <property type="molecule type" value="Genomic_DNA"/>
</dbReference>
<organism evidence="1 2">
    <name type="scientific">Limnoglobus roseus</name>
    <dbReference type="NCBI Taxonomy" id="2598579"/>
    <lineage>
        <taxon>Bacteria</taxon>
        <taxon>Pseudomonadati</taxon>
        <taxon>Planctomycetota</taxon>
        <taxon>Planctomycetia</taxon>
        <taxon>Gemmatales</taxon>
        <taxon>Gemmataceae</taxon>
        <taxon>Limnoglobus</taxon>
    </lineage>
</organism>
<sequence>MSYYRGVLLAGRFRTQFELNHMFDDGQRNTLIATLVGLSNQSVSHYQAMNVWDLCGTGAARTFLRETKGRTDAELQAMTDDDVRNTLIVAMHAQTGIPVPTLQGMTDLNLALLGLGSDRSFIRGALLVGRFRTMAELLAMSAEDQRNTLIVTLAGLSNQPVSHYQAMSDRTLGGAGAALVFLREAKIRDDAALKAMSDDDVRNTMIVEVQQQTNTDEPVDFFQGLDNLDIIQIVLGADALVLH</sequence>
<evidence type="ECO:0000313" key="2">
    <source>
        <dbReference type="Proteomes" id="UP000324974"/>
    </source>
</evidence>
<keyword evidence="2" id="KW-1185">Reference proteome</keyword>
<dbReference type="KEGG" id="lrs:PX52LOC_00906"/>
<proteinExistence type="predicted"/>
<dbReference type="AlphaFoldDB" id="A0A5C1A704"/>